<dbReference type="Pfam" id="PF07732">
    <property type="entry name" value="Cu-oxidase_3"/>
    <property type="match status" value="1"/>
</dbReference>
<evidence type="ECO:0000256" key="6">
    <source>
        <dbReference type="ARBA" id="ARBA00022692"/>
    </source>
</evidence>
<evidence type="ECO:0000256" key="16">
    <source>
        <dbReference type="SAM" id="Phobius"/>
    </source>
</evidence>
<evidence type="ECO:0000313" key="20">
    <source>
        <dbReference type="RefSeq" id="XP_007435923.2"/>
    </source>
</evidence>
<dbReference type="GO" id="GO:0006826">
    <property type="term" value="P:iron ion transport"/>
    <property type="evidence" value="ECO:0007669"/>
    <property type="project" value="TreeGrafter"/>
</dbReference>
<dbReference type="EC" id="1.16.3.1" evidence="4"/>
<evidence type="ECO:0000259" key="17">
    <source>
        <dbReference type="Pfam" id="PF07731"/>
    </source>
</evidence>
<keyword evidence="10 16" id="KW-1133">Transmembrane helix</keyword>
<comment type="similarity">
    <text evidence="3">Belongs to the multicopper oxidase family.</text>
</comment>
<evidence type="ECO:0000256" key="9">
    <source>
        <dbReference type="ARBA" id="ARBA00022737"/>
    </source>
</evidence>
<dbReference type="InterPro" id="IPR011706">
    <property type="entry name" value="Cu-oxidase_C"/>
</dbReference>
<dbReference type="PANTHER" id="PTHR11709">
    <property type="entry name" value="MULTI-COPPER OXIDASE"/>
    <property type="match status" value="1"/>
</dbReference>
<evidence type="ECO:0000256" key="1">
    <source>
        <dbReference type="ARBA" id="ARBA00001935"/>
    </source>
</evidence>
<proteinExistence type="inferred from homology"/>
<keyword evidence="15" id="KW-0325">Glycoprotein</keyword>
<dbReference type="InterPro" id="IPR008972">
    <property type="entry name" value="Cupredoxin"/>
</dbReference>
<evidence type="ECO:0000259" key="18">
    <source>
        <dbReference type="Pfam" id="PF07732"/>
    </source>
</evidence>
<feature type="domain" description="Plastocyanin-like" evidence="17">
    <location>
        <begin position="182"/>
        <end position="295"/>
    </location>
</feature>
<keyword evidence="5" id="KW-0813">Transport</keyword>
<evidence type="ECO:0000313" key="19">
    <source>
        <dbReference type="Proteomes" id="UP000695026"/>
    </source>
</evidence>
<dbReference type="PROSITE" id="PS00079">
    <property type="entry name" value="MULTICOPPER_OXIDASE1"/>
    <property type="match status" value="1"/>
</dbReference>
<keyword evidence="14" id="KW-1015">Disulfide bond</keyword>
<keyword evidence="6 16" id="KW-0812">Transmembrane</keyword>
<feature type="non-terminal residue" evidence="20">
    <location>
        <position position="1"/>
    </location>
</feature>
<dbReference type="InterPro" id="IPR011707">
    <property type="entry name" value="Cu-oxidase-like_N"/>
</dbReference>
<evidence type="ECO:0000256" key="8">
    <source>
        <dbReference type="ARBA" id="ARBA00022729"/>
    </source>
</evidence>
<keyword evidence="19" id="KW-1185">Reference proteome</keyword>
<evidence type="ECO:0000256" key="7">
    <source>
        <dbReference type="ARBA" id="ARBA00022723"/>
    </source>
</evidence>
<dbReference type="GO" id="GO:0005507">
    <property type="term" value="F:copper ion binding"/>
    <property type="evidence" value="ECO:0007669"/>
    <property type="project" value="InterPro"/>
</dbReference>
<dbReference type="InterPro" id="IPR045087">
    <property type="entry name" value="Cu-oxidase_fam"/>
</dbReference>
<comment type="cofactor">
    <cofactor evidence="1">
        <name>Cu cation</name>
        <dbReference type="ChEBI" id="CHEBI:23378"/>
    </cofactor>
</comment>
<feature type="transmembrane region" description="Helical" evidence="16">
    <location>
        <begin position="336"/>
        <end position="360"/>
    </location>
</feature>
<dbReference type="InterPro" id="IPR002355">
    <property type="entry name" value="Cu_oxidase_Cu_BS"/>
</dbReference>
<dbReference type="Proteomes" id="UP000695026">
    <property type="component" value="Unplaced"/>
</dbReference>
<dbReference type="SUPFAM" id="SSF49503">
    <property type="entry name" value="Cupredoxins"/>
    <property type="match status" value="2"/>
</dbReference>
<keyword evidence="11" id="KW-0560">Oxidoreductase</keyword>
<evidence type="ECO:0000256" key="4">
    <source>
        <dbReference type="ARBA" id="ARBA00013107"/>
    </source>
</evidence>
<dbReference type="Gene3D" id="2.60.40.420">
    <property type="entry name" value="Cupredoxins - blue copper proteins"/>
    <property type="match status" value="1"/>
</dbReference>
<protein>
    <recommendedName>
        <fullName evidence="4">ferroxidase</fullName>
        <ecNumber evidence="4">1.16.3.1</ecNumber>
    </recommendedName>
</protein>
<comment type="subcellular location">
    <subcellularLocation>
        <location evidence="2">Membrane</location>
        <topology evidence="2">Single-pass membrane protein</topology>
    </subcellularLocation>
</comment>
<dbReference type="Pfam" id="PF07731">
    <property type="entry name" value="Cu-oxidase_2"/>
    <property type="match status" value="1"/>
</dbReference>
<keyword evidence="12" id="KW-0406">Ion transport</keyword>
<dbReference type="RefSeq" id="XP_007435923.2">
    <property type="nucleotide sequence ID" value="XM_007435861.2"/>
</dbReference>
<name>A0A9F2WGR5_PYTBI</name>
<keyword evidence="8" id="KW-0732">Signal</keyword>
<dbReference type="KEGG" id="pbi:103063203"/>
<evidence type="ECO:0000256" key="3">
    <source>
        <dbReference type="ARBA" id="ARBA00010609"/>
    </source>
</evidence>
<dbReference type="FunFam" id="2.60.40.420:FF:000002">
    <property type="entry name" value="Hephaestin like 1"/>
    <property type="match status" value="1"/>
</dbReference>
<dbReference type="GO" id="GO:0005886">
    <property type="term" value="C:plasma membrane"/>
    <property type="evidence" value="ECO:0007669"/>
    <property type="project" value="TreeGrafter"/>
</dbReference>
<dbReference type="InterPro" id="IPR033138">
    <property type="entry name" value="Cu_oxidase_CS"/>
</dbReference>
<gene>
    <name evidence="20" type="primary">LOC103063203</name>
</gene>
<dbReference type="PANTHER" id="PTHR11709:SF504">
    <property type="entry name" value="PLASTOCYANIN-LIKE DOMAIN-CONTAINING PROTEIN"/>
    <property type="match status" value="1"/>
</dbReference>
<keyword evidence="13 16" id="KW-0472">Membrane</keyword>
<evidence type="ECO:0000256" key="15">
    <source>
        <dbReference type="ARBA" id="ARBA00023180"/>
    </source>
</evidence>
<accession>A0A9F2WGR5</accession>
<reference evidence="20" key="1">
    <citation type="submission" date="2025-08" db="UniProtKB">
        <authorList>
            <consortium name="RefSeq"/>
        </authorList>
    </citation>
    <scope>IDENTIFICATION</scope>
    <source>
        <tissue evidence="20">Liver</tissue>
    </source>
</reference>
<evidence type="ECO:0000256" key="5">
    <source>
        <dbReference type="ARBA" id="ARBA00022448"/>
    </source>
</evidence>
<evidence type="ECO:0000256" key="13">
    <source>
        <dbReference type="ARBA" id="ARBA00023136"/>
    </source>
</evidence>
<feature type="domain" description="Plastocyanin-like" evidence="18">
    <location>
        <begin position="42"/>
        <end position="139"/>
    </location>
</feature>
<sequence length="381" mass="43475">YGHIFVSQGEDTIGSQYKKVVYREYKNGEFMEHKKRTLKEEHLQILGPLIHAEVGDLVVIVFKNKASRPYSVSAHGVQEDAGTKAHIAVPGETSIYQWRVPERSGPGVSDPNCISWAYYSTAHFVKDLYSGLIGPLIICRKGILNENGSRSDIDREFVLLFLVFDENESWYLNDNIVRYLRKNPEEFNRTNNFMEGNKMHAINGKIFDNLHGLIMNEGEDTNWYLIGMGNEIDVHTVHFHGETFIFKIDHNHRGDVYDLIPATFQTVELVAFNPGTWLLHCHVHDHIHAGMETTYTIIKAENETNLDNSKTTTAGNRRTEIEFFGKTLGLEEASSVLQALFLTGVVLLFIVLVFTSIVVCQKRKAHYNLFEHKCNLPMESL</sequence>
<evidence type="ECO:0000256" key="12">
    <source>
        <dbReference type="ARBA" id="ARBA00023065"/>
    </source>
</evidence>
<dbReference type="OMA" id="FHMHGNG"/>
<keyword evidence="9" id="KW-0677">Repeat</keyword>
<evidence type="ECO:0000256" key="14">
    <source>
        <dbReference type="ARBA" id="ARBA00023157"/>
    </source>
</evidence>
<organism evidence="19 20">
    <name type="scientific">Python bivittatus</name>
    <name type="common">Burmese python</name>
    <name type="synonym">Python molurus bivittatus</name>
    <dbReference type="NCBI Taxonomy" id="176946"/>
    <lineage>
        <taxon>Eukaryota</taxon>
        <taxon>Metazoa</taxon>
        <taxon>Chordata</taxon>
        <taxon>Craniata</taxon>
        <taxon>Vertebrata</taxon>
        <taxon>Euteleostomi</taxon>
        <taxon>Lepidosauria</taxon>
        <taxon>Squamata</taxon>
        <taxon>Bifurcata</taxon>
        <taxon>Unidentata</taxon>
        <taxon>Episquamata</taxon>
        <taxon>Toxicofera</taxon>
        <taxon>Serpentes</taxon>
        <taxon>Henophidia</taxon>
        <taxon>Pythonidae</taxon>
        <taxon>Python</taxon>
    </lineage>
</organism>
<evidence type="ECO:0000256" key="10">
    <source>
        <dbReference type="ARBA" id="ARBA00022989"/>
    </source>
</evidence>
<evidence type="ECO:0000256" key="2">
    <source>
        <dbReference type="ARBA" id="ARBA00004167"/>
    </source>
</evidence>
<dbReference type="PROSITE" id="PS00080">
    <property type="entry name" value="MULTICOPPER_OXIDASE2"/>
    <property type="match status" value="1"/>
</dbReference>
<dbReference type="GO" id="GO:0004322">
    <property type="term" value="F:ferroxidase activity"/>
    <property type="evidence" value="ECO:0007669"/>
    <property type="project" value="UniProtKB-EC"/>
</dbReference>
<keyword evidence="7" id="KW-0479">Metal-binding</keyword>
<evidence type="ECO:0000256" key="11">
    <source>
        <dbReference type="ARBA" id="ARBA00023002"/>
    </source>
</evidence>
<dbReference type="GeneID" id="103063203"/>
<dbReference type="AlphaFoldDB" id="A0A9F2WGR5"/>
<dbReference type="OrthoDB" id="2121828at2759"/>